<feature type="repeat" description="ANK" evidence="8">
    <location>
        <begin position="64"/>
        <end position="96"/>
    </location>
</feature>
<feature type="repeat" description="ANK" evidence="8">
    <location>
        <begin position="195"/>
        <end position="227"/>
    </location>
</feature>
<dbReference type="PROSITE" id="PS00137">
    <property type="entry name" value="SUBTILASE_HIS"/>
    <property type="match status" value="1"/>
</dbReference>
<evidence type="ECO:0000256" key="2">
    <source>
        <dbReference type="ARBA" id="ARBA00022670"/>
    </source>
</evidence>
<protein>
    <submittedName>
        <fullName evidence="12">Uncharacterized protein</fullName>
    </submittedName>
</protein>
<feature type="domain" description="Peptidase S8/S53" evidence="10">
    <location>
        <begin position="670"/>
        <end position="757"/>
    </location>
</feature>
<feature type="domain" description="Inhibitor I9" evidence="11">
    <location>
        <begin position="443"/>
        <end position="548"/>
    </location>
</feature>
<accession>A0A7C8IVF9</accession>
<dbReference type="InParanoid" id="A0A7C8IVF9"/>
<evidence type="ECO:0000256" key="1">
    <source>
        <dbReference type="ARBA" id="ARBA00011073"/>
    </source>
</evidence>
<dbReference type="InterPro" id="IPR037045">
    <property type="entry name" value="S8pro/Inhibitor_I9_sf"/>
</dbReference>
<organism evidence="12 13">
    <name type="scientific">Xylaria multiplex</name>
    <dbReference type="NCBI Taxonomy" id="323545"/>
    <lineage>
        <taxon>Eukaryota</taxon>
        <taxon>Fungi</taxon>
        <taxon>Dikarya</taxon>
        <taxon>Ascomycota</taxon>
        <taxon>Pezizomycotina</taxon>
        <taxon>Sordariomycetes</taxon>
        <taxon>Xylariomycetidae</taxon>
        <taxon>Xylariales</taxon>
        <taxon>Xylariaceae</taxon>
        <taxon>Xylaria</taxon>
    </lineage>
</organism>
<dbReference type="SMART" id="SM00248">
    <property type="entry name" value="ANK"/>
    <property type="match status" value="11"/>
</dbReference>
<feature type="repeat" description="ANK" evidence="8">
    <location>
        <begin position="130"/>
        <end position="162"/>
    </location>
</feature>
<sequence length="776" mass="82204">MNRQAQTGETDKVRQLLQNGADVDANDIANANQTALHKAAANGRDEIVELLLVKGANINAKDDSGRTALHGAVENKHYEVARRLLDSKSEVNVGDNSKQTALHRAAENGHEAVVELLLKYGANVDAEDHSGRIALHLASAKGRKETVQRLLATSVNVDVKDNSGWTALHWAARNNHETVVELLLGKADITAEDISKQTALHLAAKEGHENAIKVLLEGGANPDVEDNARQTPLSLAAMNGHAKAVQHLLEKGAKVIIKGIRAKESQNWGVEMVERAVVGPLLDKEADLNVGGISLEMGLRWVAANGFMTGLVLILDKGVDVNARANDGRTALHWAAVNGHDPVVSFLLDETANINAEDNSGKTPLHWAAIGGHRKVVEVLLNKRAKVNIRDNDGRTPLHRATENEHPGVVQSLLQNGADANAKITTPKITTTQEDSSYIIPGQYIITLQPHVSETQAEAHVNYIEGLSITSSDTHSSPSAVVGITHIPKAPESSRIASSDDMPESGAGKGLRHRFGFPGLRGYSGSFNKATLDQIKNSWEVGRIEPNSYGYAAGIQTQQGVPSWGLARMCRNGPINPRNQDGDMTYTYSPPNGDGTFAYVIDSGVNGEHKEFRAGCVLQGINSNADSNDTGTGDAHGHGTHIAGIIAGITCGVAKEAKIIPVKASHGSATNALNEAIAELVSQGISVVVAAGNFGIDASQISPASTPEAIVVGATTIEDTMAEYSNYGKCIDILAPGSNIISAAINGELGPDSGTSMVMYSMCTCYWVGLLLDSDA</sequence>
<dbReference type="AlphaFoldDB" id="A0A7C8IVF9"/>
<dbReference type="SUPFAM" id="SSF48403">
    <property type="entry name" value="Ankyrin repeat"/>
    <property type="match status" value="2"/>
</dbReference>
<keyword evidence="2" id="KW-0645">Protease</keyword>
<keyword evidence="3" id="KW-0732">Signal</keyword>
<dbReference type="Proteomes" id="UP000481858">
    <property type="component" value="Unassembled WGS sequence"/>
</dbReference>
<evidence type="ECO:0000256" key="9">
    <source>
        <dbReference type="PROSITE-ProRule" id="PRU01240"/>
    </source>
</evidence>
<dbReference type="GO" id="GO:0006508">
    <property type="term" value="P:proteolysis"/>
    <property type="evidence" value="ECO:0007669"/>
    <property type="project" value="UniProtKB-KW"/>
</dbReference>
<proteinExistence type="inferred from homology"/>
<dbReference type="PROSITE" id="PS50088">
    <property type="entry name" value="ANK_REPEAT"/>
    <property type="match status" value="11"/>
</dbReference>
<comment type="caution">
    <text evidence="12">The sequence shown here is derived from an EMBL/GenBank/DDBJ whole genome shotgun (WGS) entry which is preliminary data.</text>
</comment>
<dbReference type="Pfam" id="PF00023">
    <property type="entry name" value="Ank"/>
    <property type="match status" value="3"/>
</dbReference>
<comment type="similarity">
    <text evidence="1 9">Belongs to the peptidase S8 family.</text>
</comment>
<dbReference type="InterPro" id="IPR015500">
    <property type="entry name" value="Peptidase_S8_subtilisin-rel"/>
</dbReference>
<dbReference type="Pfam" id="PF05922">
    <property type="entry name" value="Inhibitor_I9"/>
    <property type="match status" value="1"/>
</dbReference>
<feature type="repeat" description="ANK" evidence="8">
    <location>
        <begin position="31"/>
        <end position="63"/>
    </location>
</feature>
<feature type="repeat" description="ANK" evidence="8">
    <location>
        <begin position="163"/>
        <end position="184"/>
    </location>
</feature>
<dbReference type="GO" id="GO:0004252">
    <property type="term" value="F:serine-type endopeptidase activity"/>
    <property type="evidence" value="ECO:0007669"/>
    <property type="project" value="InterPro"/>
</dbReference>
<dbReference type="PROSITE" id="PS50297">
    <property type="entry name" value="ANK_REP_REGION"/>
    <property type="match status" value="10"/>
</dbReference>
<dbReference type="SUPFAM" id="SSF54897">
    <property type="entry name" value="Protease propeptides/inhibitors"/>
    <property type="match status" value="1"/>
</dbReference>
<dbReference type="EMBL" id="WUBL01000069">
    <property type="protein sequence ID" value="KAF2967382.1"/>
    <property type="molecule type" value="Genomic_DNA"/>
</dbReference>
<dbReference type="PROSITE" id="PS51892">
    <property type="entry name" value="SUBTILASE"/>
    <property type="match status" value="1"/>
</dbReference>
<dbReference type="Pfam" id="PF00082">
    <property type="entry name" value="Peptidase_S8"/>
    <property type="match status" value="1"/>
</dbReference>
<feature type="repeat" description="ANK" evidence="8">
    <location>
        <begin position="97"/>
        <end position="129"/>
    </location>
</feature>
<keyword evidence="7 8" id="KW-0040">ANK repeat</keyword>
<dbReference type="PANTHER" id="PTHR24198:SF165">
    <property type="entry name" value="ANKYRIN REPEAT-CONTAINING PROTEIN-RELATED"/>
    <property type="match status" value="1"/>
</dbReference>
<evidence type="ECO:0000256" key="6">
    <source>
        <dbReference type="ARBA" id="ARBA00022825"/>
    </source>
</evidence>
<dbReference type="Gene3D" id="3.30.70.80">
    <property type="entry name" value="Peptidase S8 propeptide/proteinase inhibitor I9"/>
    <property type="match status" value="1"/>
</dbReference>
<dbReference type="InterPro" id="IPR036770">
    <property type="entry name" value="Ankyrin_rpt-contain_sf"/>
</dbReference>
<keyword evidence="13" id="KW-1185">Reference proteome</keyword>
<comment type="caution">
    <text evidence="9">Lacks conserved residue(s) required for the propagation of feature annotation.</text>
</comment>
<dbReference type="InterPro" id="IPR022398">
    <property type="entry name" value="Peptidase_S8_His-AS"/>
</dbReference>
<evidence type="ECO:0000256" key="5">
    <source>
        <dbReference type="ARBA" id="ARBA00022801"/>
    </source>
</evidence>
<dbReference type="Gene3D" id="1.25.40.20">
    <property type="entry name" value="Ankyrin repeat-containing domain"/>
    <property type="match status" value="6"/>
</dbReference>
<dbReference type="PROSITE" id="PS00136">
    <property type="entry name" value="SUBTILASE_ASP"/>
    <property type="match status" value="1"/>
</dbReference>
<dbReference type="InterPro" id="IPR000209">
    <property type="entry name" value="Peptidase_S8/S53_dom"/>
</dbReference>
<keyword evidence="6" id="KW-0720">Serine protease</keyword>
<dbReference type="OrthoDB" id="195446at2759"/>
<dbReference type="InterPro" id="IPR010259">
    <property type="entry name" value="S8pro/Inhibitor_I9"/>
</dbReference>
<keyword evidence="4" id="KW-0677">Repeat</keyword>
<dbReference type="SUPFAM" id="SSF52743">
    <property type="entry name" value="Subtilisin-like"/>
    <property type="match status" value="1"/>
</dbReference>
<dbReference type="InterPro" id="IPR002110">
    <property type="entry name" value="Ankyrin_rpt"/>
</dbReference>
<dbReference type="PRINTS" id="PR00723">
    <property type="entry name" value="SUBTILISIN"/>
</dbReference>
<feature type="repeat" description="ANK" evidence="8">
    <location>
        <begin position="228"/>
        <end position="260"/>
    </location>
</feature>
<evidence type="ECO:0000256" key="7">
    <source>
        <dbReference type="ARBA" id="ARBA00023043"/>
    </source>
</evidence>
<feature type="repeat" description="ANK" evidence="8">
    <location>
        <begin position="1"/>
        <end position="28"/>
    </location>
</feature>
<evidence type="ECO:0000259" key="11">
    <source>
        <dbReference type="Pfam" id="PF05922"/>
    </source>
</evidence>
<dbReference type="PANTHER" id="PTHR24198">
    <property type="entry name" value="ANKYRIN REPEAT AND PROTEIN KINASE DOMAIN-CONTAINING PROTEIN"/>
    <property type="match status" value="1"/>
</dbReference>
<keyword evidence="5" id="KW-0378">Hydrolase</keyword>
<dbReference type="Gene3D" id="3.40.50.200">
    <property type="entry name" value="Peptidase S8/S53 domain"/>
    <property type="match status" value="2"/>
</dbReference>
<dbReference type="InterPro" id="IPR036852">
    <property type="entry name" value="Peptidase_S8/S53_dom_sf"/>
</dbReference>
<feature type="repeat" description="ANK" evidence="8">
    <location>
        <begin position="360"/>
        <end position="392"/>
    </location>
</feature>
<evidence type="ECO:0000256" key="3">
    <source>
        <dbReference type="ARBA" id="ARBA00022729"/>
    </source>
</evidence>
<name>A0A7C8IVF9_9PEZI</name>
<dbReference type="InterPro" id="IPR023827">
    <property type="entry name" value="Peptidase_S8_Asp-AS"/>
</dbReference>
<evidence type="ECO:0000313" key="12">
    <source>
        <dbReference type="EMBL" id="KAF2967382.1"/>
    </source>
</evidence>
<evidence type="ECO:0000256" key="4">
    <source>
        <dbReference type="ARBA" id="ARBA00022737"/>
    </source>
</evidence>
<reference evidence="12 13" key="1">
    <citation type="submission" date="2019-12" db="EMBL/GenBank/DDBJ databases">
        <title>Draft genome sequence of the ascomycete Xylaria multiplex DSM 110363.</title>
        <authorList>
            <person name="Buettner E."/>
            <person name="Kellner H."/>
        </authorList>
    </citation>
    <scope>NUCLEOTIDE SEQUENCE [LARGE SCALE GENOMIC DNA]</scope>
    <source>
        <strain evidence="12 13">DSM 110363</strain>
    </source>
</reference>
<gene>
    <name evidence="12" type="ORF">GQX73_g6177</name>
</gene>
<dbReference type="PRINTS" id="PR01415">
    <property type="entry name" value="ANKYRIN"/>
</dbReference>
<evidence type="ECO:0000256" key="8">
    <source>
        <dbReference type="PROSITE-ProRule" id="PRU00023"/>
    </source>
</evidence>
<evidence type="ECO:0000259" key="10">
    <source>
        <dbReference type="Pfam" id="PF00082"/>
    </source>
</evidence>
<feature type="repeat" description="ANK" evidence="8">
    <location>
        <begin position="327"/>
        <end position="359"/>
    </location>
</feature>
<feature type="repeat" description="ANK" evidence="8">
    <location>
        <begin position="393"/>
        <end position="425"/>
    </location>
</feature>
<dbReference type="Pfam" id="PF12796">
    <property type="entry name" value="Ank_2"/>
    <property type="match status" value="3"/>
</dbReference>
<evidence type="ECO:0000313" key="13">
    <source>
        <dbReference type="Proteomes" id="UP000481858"/>
    </source>
</evidence>